<reference evidence="7 8" key="1">
    <citation type="submission" date="2016-05" db="EMBL/GenBank/DDBJ databases">
        <authorList>
            <person name="Lavstsen T."/>
            <person name="Jespersen J.S."/>
        </authorList>
    </citation>
    <scope>NUCLEOTIDE SEQUENCE [LARGE SCALE GENOMIC DNA]</scope>
    <source>
        <strain evidence="7 8">YLB-01</strain>
    </source>
</reference>
<proteinExistence type="predicted"/>
<evidence type="ECO:0000259" key="6">
    <source>
        <dbReference type="Pfam" id="PF06271"/>
    </source>
</evidence>
<feature type="transmembrane region" description="Helical" evidence="5">
    <location>
        <begin position="72"/>
        <end position="89"/>
    </location>
</feature>
<dbReference type="InterPro" id="IPR010432">
    <property type="entry name" value="RDD"/>
</dbReference>
<dbReference type="EMBL" id="LXMD01000023">
    <property type="protein sequence ID" value="OCG73989.1"/>
    <property type="molecule type" value="Genomic_DNA"/>
</dbReference>
<feature type="domain" description="RDD" evidence="6">
    <location>
        <begin position="33"/>
        <end position="158"/>
    </location>
</feature>
<dbReference type="GO" id="GO:0016020">
    <property type="term" value="C:membrane"/>
    <property type="evidence" value="ECO:0007669"/>
    <property type="project" value="UniProtKB-SubCell"/>
</dbReference>
<name>A0A1B9NBL1_9MICO</name>
<keyword evidence="3 5" id="KW-1133">Transmembrane helix</keyword>
<dbReference type="Pfam" id="PF06271">
    <property type="entry name" value="RDD"/>
    <property type="match status" value="1"/>
</dbReference>
<dbReference type="STRING" id="904291.A7J15_06665"/>
<dbReference type="PANTHER" id="PTHR38480">
    <property type="entry name" value="SLR0254 PROTEIN"/>
    <property type="match status" value="1"/>
</dbReference>
<dbReference type="AlphaFoldDB" id="A0A1B9NBL1"/>
<sequence>MPGRPIVRRQLDHDEVLTGEAVALDVQPIGLLLRAAGAAIDLVASVLLFLAFAFFVGFLAAEGLIDQAGMQISMIVMLVLVVVAVPAAVETLSRGRSLGKLAVGGRIVRADGGAIGFRHAFIRALLGVLEIFMTLGSVALIVGMFTPRAQRLGDLVAGTYAERTRTPALPPSERALPAGMEGWAAIADVARIPDRLGRRLTQFVAGADAMVPGSRARVAAELADDLRPFVAPIPPVDPEILVRSVVAVRRDRELRALALQAERVAALTR</sequence>
<evidence type="ECO:0000256" key="2">
    <source>
        <dbReference type="ARBA" id="ARBA00022692"/>
    </source>
</evidence>
<dbReference type="Proteomes" id="UP000093355">
    <property type="component" value="Unassembled WGS sequence"/>
</dbReference>
<organism evidence="7 8">
    <name type="scientific">Microbacterium sediminis</name>
    <dbReference type="NCBI Taxonomy" id="904291"/>
    <lineage>
        <taxon>Bacteria</taxon>
        <taxon>Bacillati</taxon>
        <taxon>Actinomycetota</taxon>
        <taxon>Actinomycetes</taxon>
        <taxon>Micrococcales</taxon>
        <taxon>Microbacteriaceae</taxon>
        <taxon>Microbacterium</taxon>
    </lineage>
</organism>
<feature type="transmembrane region" description="Helical" evidence="5">
    <location>
        <begin position="120"/>
        <end position="142"/>
    </location>
</feature>
<evidence type="ECO:0000256" key="4">
    <source>
        <dbReference type="ARBA" id="ARBA00023136"/>
    </source>
</evidence>
<keyword evidence="2 5" id="KW-0812">Transmembrane</keyword>
<comment type="caution">
    <text evidence="7">The sequence shown here is derived from an EMBL/GenBank/DDBJ whole genome shotgun (WGS) entry which is preliminary data.</text>
</comment>
<evidence type="ECO:0000256" key="3">
    <source>
        <dbReference type="ARBA" id="ARBA00022989"/>
    </source>
</evidence>
<gene>
    <name evidence="7" type="ORF">A7J15_06665</name>
</gene>
<feature type="transmembrane region" description="Helical" evidence="5">
    <location>
        <begin position="38"/>
        <end position="60"/>
    </location>
</feature>
<evidence type="ECO:0000313" key="8">
    <source>
        <dbReference type="Proteomes" id="UP000093355"/>
    </source>
</evidence>
<accession>A0A1B9NBL1</accession>
<evidence type="ECO:0000256" key="1">
    <source>
        <dbReference type="ARBA" id="ARBA00004141"/>
    </source>
</evidence>
<dbReference type="PANTHER" id="PTHR38480:SF1">
    <property type="entry name" value="SLR0254 PROTEIN"/>
    <property type="match status" value="1"/>
</dbReference>
<comment type="subcellular location">
    <subcellularLocation>
        <location evidence="1">Membrane</location>
        <topology evidence="1">Multi-pass membrane protein</topology>
    </subcellularLocation>
</comment>
<keyword evidence="8" id="KW-1185">Reference proteome</keyword>
<evidence type="ECO:0000313" key="7">
    <source>
        <dbReference type="EMBL" id="OCG73989.1"/>
    </source>
</evidence>
<evidence type="ECO:0000256" key="5">
    <source>
        <dbReference type="SAM" id="Phobius"/>
    </source>
</evidence>
<protein>
    <recommendedName>
        <fullName evidence="6">RDD domain-containing protein</fullName>
    </recommendedName>
</protein>
<keyword evidence="4 5" id="KW-0472">Membrane</keyword>